<feature type="domain" description="NADP-dependent oxidoreductase" evidence="2">
    <location>
        <begin position="18"/>
        <end position="316"/>
    </location>
</feature>
<sequence length="342" mass="37619">MPVSLRQIGKDGPKVPALGLGLMGLSAAYGEVPNDEERFAFLDRALEQGNTFWDSANIYADSEELVGRWFKRTGKRDQIFIASKFGIVMDGMNFKGIDSSGEYCKKACAKSLERLGVDQIDLFYAHRINTETPIEETMRALAELKAEGKIKYIGLCELSSSTLRRAYKIAPVDVVQVEYSPFVLDIENETGTNLLATCRELGVTVVPHSPLARGIITGTLTGKESVNGAGDLRGKMLPWFSDANIDANVKIAQEWKKLADKKGVTSTQLALAWMIAQGDDLIPIPGTKKIKYLEENWAALDIELTGEEVAEIRAFVESVEPAGYRSIESSRALAYPDTKEEA</sequence>
<reference evidence="3" key="1">
    <citation type="journal article" date="2020" name="Stud. Mycol.">
        <title>101 Dothideomycetes genomes: a test case for predicting lifestyles and emergence of pathogens.</title>
        <authorList>
            <person name="Haridas S."/>
            <person name="Albert R."/>
            <person name="Binder M."/>
            <person name="Bloem J."/>
            <person name="Labutti K."/>
            <person name="Salamov A."/>
            <person name="Andreopoulos B."/>
            <person name="Baker S."/>
            <person name="Barry K."/>
            <person name="Bills G."/>
            <person name="Bluhm B."/>
            <person name="Cannon C."/>
            <person name="Castanera R."/>
            <person name="Culley D."/>
            <person name="Daum C."/>
            <person name="Ezra D."/>
            <person name="Gonzalez J."/>
            <person name="Henrissat B."/>
            <person name="Kuo A."/>
            <person name="Liang C."/>
            <person name="Lipzen A."/>
            <person name="Lutzoni F."/>
            <person name="Magnuson J."/>
            <person name="Mondo S."/>
            <person name="Nolan M."/>
            <person name="Ohm R."/>
            <person name="Pangilinan J."/>
            <person name="Park H.-J."/>
            <person name="Ramirez L."/>
            <person name="Alfaro M."/>
            <person name="Sun H."/>
            <person name="Tritt A."/>
            <person name="Yoshinaga Y."/>
            <person name="Zwiers L.-H."/>
            <person name="Turgeon B."/>
            <person name="Goodwin S."/>
            <person name="Spatafora J."/>
            <person name="Crous P."/>
            <person name="Grigoriev I."/>
        </authorList>
    </citation>
    <scope>NUCLEOTIDE SEQUENCE</scope>
    <source>
        <strain evidence="3">CBS 627.86</strain>
    </source>
</reference>
<evidence type="ECO:0000313" key="4">
    <source>
        <dbReference type="Proteomes" id="UP000799770"/>
    </source>
</evidence>
<accession>A0A6A5YG04</accession>
<dbReference type="AlphaFoldDB" id="A0A6A5YG04"/>
<dbReference type="InterPro" id="IPR050791">
    <property type="entry name" value="Aldo-Keto_reductase"/>
</dbReference>
<evidence type="ECO:0000259" key="2">
    <source>
        <dbReference type="Pfam" id="PF00248"/>
    </source>
</evidence>
<dbReference type="OrthoDB" id="37537at2759"/>
<dbReference type="SUPFAM" id="SSF51430">
    <property type="entry name" value="NAD(P)-linked oxidoreductase"/>
    <property type="match status" value="1"/>
</dbReference>
<dbReference type="EMBL" id="ML977368">
    <property type="protein sequence ID" value="KAF2105995.1"/>
    <property type="molecule type" value="Genomic_DNA"/>
</dbReference>
<proteinExistence type="predicted"/>
<protein>
    <submittedName>
        <fullName evidence="3">Putative aldo/keto reductase</fullName>
    </submittedName>
</protein>
<name>A0A6A5YG04_9PLEO</name>
<dbReference type="InterPro" id="IPR023210">
    <property type="entry name" value="NADP_OxRdtase_dom"/>
</dbReference>
<keyword evidence="1" id="KW-0560">Oxidoreductase</keyword>
<gene>
    <name evidence="3" type="ORF">BDV96DRAFT_694478</name>
</gene>
<dbReference type="InterPro" id="IPR036812">
    <property type="entry name" value="NAD(P)_OxRdtase_dom_sf"/>
</dbReference>
<dbReference type="Proteomes" id="UP000799770">
    <property type="component" value="Unassembled WGS sequence"/>
</dbReference>
<evidence type="ECO:0000256" key="1">
    <source>
        <dbReference type="ARBA" id="ARBA00023002"/>
    </source>
</evidence>
<dbReference type="Pfam" id="PF00248">
    <property type="entry name" value="Aldo_ket_red"/>
    <property type="match status" value="1"/>
</dbReference>
<dbReference type="Gene3D" id="3.20.20.100">
    <property type="entry name" value="NADP-dependent oxidoreductase domain"/>
    <property type="match status" value="1"/>
</dbReference>
<dbReference type="PANTHER" id="PTHR43625">
    <property type="entry name" value="AFLATOXIN B1 ALDEHYDE REDUCTASE"/>
    <property type="match status" value="1"/>
</dbReference>
<dbReference type="GO" id="GO:0016491">
    <property type="term" value="F:oxidoreductase activity"/>
    <property type="evidence" value="ECO:0007669"/>
    <property type="project" value="UniProtKB-KW"/>
</dbReference>
<dbReference type="GO" id="GO:0005737">
    <property type="term" value="C:cytoplasm"/>
    <property type="evidence" value="ECO:0007669"/>
    <property type="project" value="TreeGrafter"/>
</dbReference>
<organism evidence="3 4">
    <name type="scientific">Lophiotrema nucula</name>
    <dbReference type="NCBI Taxonomy" id="690887"/>
    <lineage>
        <taxon>Eukaryota</taxon>
        <taxon>Fungi</taxon>
        <taxon>Dikarya</taxon>
        <taxon>Ascomycota</taxon>
        <taxon>Pezizomycotina</taxon>
        <taxon>Dothideomycetes</taxon>
        <taxon>Pleosporomycetidae</taxon>
        <taxon>Pleosporales</taxon>
        <taxon>Lophiotremataceae</taxon>
        <taxon>Lophiotrema</taxon>
    </lineage>
</organism>
<keyword evidence="4" id="KW-1185">Reference proteome</keyword>
<evidence type="ECO:0000313" key="3">
    <source>
        <dbReference type="EMBL" id="KAF2105995.1"/>
    </source>
</evidence>
<dbReference type="PANTHER" id="PTHR43625:SF40">
    <property type="entry name" value="ALDO-KETO REDUCTASE YAKC [NADP(+)]"/>
    <property type="match status" value="1"/>
</dbReference>